<dbReference type="PANTHER" id="PTHR42705:SF2">
    <property type="entry name" value="BIFUNCTIONAL NON-HOMOLOGOUS END JOINING PROTEIN LIGD"/>
    <property type="match status" value="1"/>
</dbReference>
<reference evidence="2 3" key="1">
    <citation type="journal article" date="2017" name="Int. J. Syst. Evol. Microbiol.">
        <title>Marinicauda algicola sp. nov., isolated from a marine red alga Rhodosorus marinus.</title>
        <authorList>
            <person name="Jeong S.E."/>
            <person name="Jeon S.H."/>
            <person name="Chun B.H."/>
            <person name="Kim D.W."/>
            <person name="Jeon C.O."/>
        </authorList>
    </citation>
    <scope>NUCLEOTIDE SEQUENCE [LARGE SCALE GENOMIC DNA]</scope>
    <source>
        <strain evidence="2 3">JCM 31718</strain>
    </source>
</reference>
<comment type="caution">
    <text evidence="2">The sequence shown here is derived from an EMBL/GenBank/DDBJ whole genome shotgun (WGS) entry which is preliminary data.</text>
</comment>
<name>A0A4S2H485_9PROT</name>
<feature type="domain" description="DNA ligase D polymerase" evidence="1">
    <location>
        <begin position="19"/>
        <end position="273"/>
    </location>
</feature>
<dbReference type="InterPro" id="IPR052171">
    <property type="entry name" value="NHEJ_LigD"/>
</dbReference>
<keyword evidence="3" id="KW-1185">Reference proteome</keyword>
<dbReference type="InterPro" id="IPR033651">
    <property type="entry name" value="PaeLigD_Pol-like"/>
</dbReference>
<protein>
    <recommendedName>
        <fullName evidence="1">DNA ligase D polymerase domain-containing protein</fullName>
    </recommendedName>
</protein>
<evidence type="ECO:0000313" key="3">
    <source>
        <dbReference type="Proteomes" id="UP000308054"/>
    </source>
</evidence>
<sequence length="295" mass="32642">MSGGLTHPDRVYFPDAGVTKADYRDYLLGIAERILPHVARRPLSLVRCPDGIGGECFFQKHHARGMPDGFRPVEIEEKSGKSRDYLAIEDEAGLEACAQFGALELHPWGSTLADIEHPERVIFDLDPDIGYDFGDLKQTARDIADLLRTAGLEPHALLTGGKGIHVIAPLDRSAGWDEVKTFAQGLARALEANDPSRYVSSASKEKRKGRIFVDWLRNQRGATAIAPYSVRARPAATVATPVRWDELPRIEQSGAYTLKTLPRRLAGLKSDPWADYFRSAAPLREGALEWARGFL</sequence>
<accession>A0A4S2H485</accession>
<dbReference type="RefSeq" id="WP_135994915.1">
    <property type="nucleotide sequence ID" value="NZ_CP071057.1"/>
</dbReference>
<organism evidence="2 3">
    <name type="scientific">Marinicauda algicola</name>
    <dbReference type="NCBI Taxonomy" id="2029849"/>
    <lineage>
        <taxon>Bacteria</taxon>
        <taxon>Pseudomonadati</taxon>
        <taxon>Pseudomonadota</taxon>
        <taxon>Alphaproteobacteria</taxon>
        <taxon>Maricaulales</taxon>
        <taxon>Maricaulaceae</taxon>
        <taxon>Marinicauda</taxon>
    </lineage>
</organism>
<gene>
    <name evidence="2" type="ORF">E5163_04670</name>
</gene>
<dbReference type="Pfam" id="PF21686">
    <property type="entry name" value="LigD_Prim-Pol"/>
    <property type="match status" value="1"/>
</dbReference>
<dbReference type="OrthoDB" id="9802472at2"/>
<dbReference type="Proteomes" id="UP000308054">
    <property type="component" value="Unassembled WGS sequence"/>
</dbReference>
<dbReference type="EMBL" id="SRXW01000001">
    <property type="protein sequence ID" value="TGY90416.1"/>
    <property type="molecule type" value="Genomic_DNA"/>
</dbReference>
<evidence type="ECO:0000259" key="1">
    <source>
        <dbReference type="Pfam" id="PF21686"/>
    </source>
</evidence>
<dbReference type="InterPro" id="IPR014145">
    <property type="entry name" value="LigD_pol_dom"/>
</dbReference>
<evidence type="ECO:0000313" key="2">
    <source>
        <dbReference type="EMBL" id="TGY90416.1"/>
    </source>
</evidence>
<dbReference type="AlphaFoldDB" id="A0A4S2H485"/>
<proteinExistence type="predicted"/>
<dbReference type="PANTHER" id="PTHR42705">
    <property type="entry name" value="BIFUNCTIONAL NON-HOMOLOGOUS END JOINING PROTEIN LIGD"/>
    <property type="match status" value="1"/>
</dbReference>
<dbReference type="Gene3D" id="3.90.920.10">
    <property type="entry name" value="DNA primase, PRIM domain"/>
    <property type="match status" value="1"/>
</dbReference>
<dbReference type="NCBIfam" id="TIGR02778">
    <property type="entry name" value="ligD_pol"/>
    <property type="match status" value="1"/>
</dbReference>
<dbReference type="CDD" id="cd04862">
    <property type="entry name" value="PaeLigD_Pol_like"/>
    <property type="match status" value="1"/>
</dbReference>